<reference evidence="1 2" key="1">
    <citation type="journal article" date="2019" name="Int. J. Syst. Evol. Microbiol.">
        <title>The Global Catalogue of Microorganisms (GCM) 10K type strain sequencing project: providing services to taxonomists for standard genome sequencing and annotation.</title>
        <authorList>
            <consortium name="The Broad Institute Genomics Platform"/>
            <consortium name="The Broad Institute Genome Sequencing Center for Infectious Disease"/>
            <person name="Wu L."/>
            <person name="Ma J."/>
        </authorList>
    </citation>
    <scope>NUCLEOTIDE SEQUENCE [LARGE SCALE GENOMIC DNA]</scope>
    <source>
        <strain evidence="1 2">JCM 8201</strain>
    </source>
</reference>
<name>A0ABN3U730_9ACTN</name>
<dbReference type="SUPFAM" id="SSF55718">
    <property type="entry name" value="SCP-like"/>
    <property type="match status" value="1"/>
</dbReference>
<organism evidence="1 2">
    <name type="scientific">Actinocorallia aurantiaca</name>
    <dbReference type="NCBI Taxonomy" id="46204"/>
    <lineage>
        <taxon>Bacteria</taxon>
        <taxon>Bacillati</taxon>
        <taxon>Actinomycetota</taxon>
        <taxon>Actinomycetes</taxon>
        <taxon>Streptosporangiales</taxon>
        <taxon>Thermomonosporaceae</taxon>
        <taxon>Actinocorallia</taxon>
    </lineage>
</organism>
<dbReference type="RefSeq" id="WP_344450559.1">
    <property type="nucleotide sequence ID" value="NZ_BAAATZ010000009.1"/>
</dbReference>
<gene>
    <name evidence="1" type="ORF">GCM10010439_25720</name>
</gene>
<evidence type="ECO:0000313" key="2">
    <source>
        <dbReference type="Proteomes" id="UP001501842"/>
    </source>
</evidence>
<dbReference type="EMBL" id="BAAATZ010000009">
    <property type="protein sequence ID" value="GAA2725544.1"/>
    <property type="molecule type" value="Genomic_DNA"/>
</dbReference>
<comment type="caution">
    <text evidence="1">The sequence shown here is derived from an EMBL/GenBank/DDBJ whole genome shotgun (WGS) entry which is preliminary data.</text>
</comment>
<dbReference type="InterPro" id="IPR036527">
    <property type="entry name" value="SCP2_sterol-bd_dom_sf"/>
</dbReference>
<dbReference type="Gene3D" id="3.30.1050.10">
    <property type="entry name" value="SCP2 sterol-binding domain"/>
    <property type="match status" value="1"/>
</dbReference>
<protein>
    <recommendedName>
        <fullName evidence="3">SCP-2 sterol transfer family protein</fullName>
    </recommendedName>
</protein>
<sequence length="130" mass="13949">MAKHVFLSNGWLDAVEALRPEWPEPPAEVKGLLINLVITGGPDGEVQVHADSGIVERGLNPDAATTVTVPYPVAERLYIQNDPSLIMSSIMSGELTIEGDSAQVMSMINVQGDPTPEQLAFQKKIQAITA</sequence>
<accession>A0ABN3U730</accession>
<proteinExistence type="predicted"/>
<evidence type="ECO:0000313" key="1">
    <source>
        <dbReference type="EMBL" id="GAA2725544.1"/>
    </source>
</evidence>
<dbReference type="Proteomes" id="UP001501842">
    <property type="component" value="Unassembled WGS sequence"/>
</dbReference>
<keyword evidence="2" id="KW-1185">Reference proteome</keyword>
<evidence type="ECO:0008006" key="3">
    <source>
        <dbReference type="Google" id="ProtNLM"/>
    </source>
</evidence>